<dbReference type="EC" id="2.7.4.3" evidence="8 10"/>
<feature type="binding site" evidence="8">
    <location>
        <position position="147"/>
    </location>
    <ligand>
        <name>Zn(2+)</name>
        <dbReference type="ChEBI" id="CHEBI:29105"/>
        <note>structural</note>
    </ligand>
</feature>
<dbReference type="GO" id="GO:0008270">
    <property type="term" value="F:zinc ion binding"/>
    <property type="evidence" value="ECO:0007669"/>
    <property type="project" value="UniProtKB-UniRule"/>
</dbReference>
<dbReference type="STRING" id="1121291.SAMN02745134_03613"/>
<dbReference type="InterPro" id="IPR006259">
    <property type="entry name" value="Adenyl_kin_sub"/>
</dbReference>
<organism evidence="12 13">
    <name type="scientific">Clostridium acidisoli DSM 12555</name>
    <dbReference type="NCBI Taxonomy" id="1121291"/>
    <lineage>
        <taxon>Bacteria</taxon>
        <taxon>Bacillati</taxon>
        <taxon>Bacillota</taxon>
        <taxon>Clostridia</taxon>
        <taxon>Eubacteriales</taxon>
        <taxon>Clostridiaceae</taxon>
        <taxon>Clostridium</taxon>
    </lineage>
</organism>
<dbReference type="NCBIfam" id="NF001380">
    <property type="entry name" value="PRK00279.1-2"/>
    <property type="match status" value="1"/>
</dbReference>
<feature type="binding site" evidence="8">
    <location>
        <begin position="10"/>
        <end position="15"/>
    </location>
    <ligand>
        <name>ATP</name>
        <dbReference type="ChEBI" id="CHEBI:30616"/>
    </ligand>
</feature>
<dbReference type="PROSITE" id="PS00113">
    <property type="entry name" value="ADENYLATE_KINASE"/>
    <property type="match status" value="1"/>
</dbReference>
<evidence type="ECO:0000256" key="6">
    <source>
        <dbReference type="ARBA" id="ARBA00022833"/>
    </source>
</evidence>
<dbReference type="PANTHER" id="PTHR23359">
    <property type="entry name" value="NUCLEOTIDE KINASE"/>
    <property type="match status" value="1"/>
</dbReference>
<feature type="binding site" evidence="8">
    <location>
        <position position="124"/>
    </location>
    <ligand>
        <name>ATP</name>
        <dbReference type="ChEBI" id="CHEBI:30616"/>
    </ligand>
</feature>
<evidence type="ECO:0000256" key="1">
    <source>
        <dbReference type="ARBA" id="ARBA00022679"/>
    </source>
</evidence>
<dbReference type="EMBL" id="FWXH01000028">
    <property type="protein sequence ID" value="SMC28684.1"/>
    <property type="molecule type" value="Genomic_DNA"/>
</dbReference>
<feature type="binding site" evidence="8">
    <location>
        <position position="157"/>
    </location>
    <ligand>
        <name>AMP</name>
        <dbReference type="ChEBI" id="CHEBI:456215"/>
    </ligand>
</feature>
<feature type="domain" description="Adenylate kinase active site lid" evidence="11">
    <location>
        <begin position="124"/>
        <end position="159"/>
    </location>
</feature>
<evidence type="ECO:0000256" key="4">
    <source>
        <dbReference type="ARBA" id="ARBA00022741"/>
    </source>
</evidence>
<evidence type="ECO:0000256" key="2">
    <source>
        <dbReference type="ARBA" id="ARBA00022723"/>
    </source>
</evidence>
<accession>A0A1W1XXV3</accession>
<keyword evidence="8" id="KW-0963">Cytoplasm</keyword>
<dbReference type="InterPro" id="IPR000850">
    <property type="entry name" value="Adenylat/UMP-CMP_kin"/>
</dbReference>
<comment type="similarity">
    <text evidence="8 9">Belongs to the adenylate kinase family.</text>
</comment>
<dbReference type="GO" id="GO:0005524">
    <property type="term" value="F:ATP binding"/>
    <property type="evidence" value="ECO:0007669"/>
    <property type="project" value="UniProtKB-UniRule"/>
</dbReference>
<dbReference type="Gene3D" id="3.40.50.300">
    <property type="entry name" value="P-loop containing nucleotide triphosphate hydrolases"/>
    <property type="match status" value="1"/>
</dbReference>
<dbReference type="AlphaFoldDB" id="A0A1W1XXV3"/>
<feature type="binding site" evidence="8">
    <location>
        <position position="31"/>
    </location>
    <ligand>
        <name>AMP</name>
        <dbReference type="ChEBI" id="CHEBI:456215"/>
    </ligand>
</feature>
<gene>
    <name evidence="8" type="primary">adk</name>
    <name evidence="12" type="ORF">SAMN02745134_03613</name>
</gene>
<name>A0A1W1XXV3_9CLOT</name>
<evidence type="ECO:0000256" key="10">
    <source>
        <dbReference type="RuleBase" id="RU003331"/>
    </source>
</evidence>
<feature type="binding site" evidence="8">
    <location>
        <position position="168"/>
    </location>
    <ligand>
        <name>AMP</name>
        <dbReference type="ChEBI" id="CHEBI:456215"/>
    </ligand>
</feature>
<evidence type="ECO:0000256" key="3">
    <source>
        <dbReference type="ARBA" id="ARBA00022727"/>
    </source>
</evidence>
<dbReference type="NCBIfam" id="NF001381">
    <property type="entry name" value="PRK00279.1-3"/>
    <property type="match status" value="1"/>
</dbReference>
<proteinExistence type="inferred from homology"/>
<dbReference type="PRINTS" id="PR00094">
    <property type="entry name" value="ADENYLTKNASE"/>
</dbReference>
<dbReference type="GO" id="GO:0004017">
    <property type="term" value="F:AMP kinase activity"/>
    <property type="evidence" value="ECO:0007669"/>
    <property type="project" value="UniProtKB-UniRule"/>
</dbReference>
<dbReference type="RefSeq" id="WP_084117607.1">
    <property type="nucleotide sequence ID" value="NZ_FWXH01000028.1"/>
</dbReference>
<keyword evidence="13" id="KW-1185">Reference proteome</keyword>
<dbReference type="GO" id="GO:0044209">
    <property type="term" value="P:AMP salvage"/>
    <property type="evidence" value="ECO:0007669"/>
    <property type="project" value="UniProtKB-UniRule"/>
</dbReference>
<comment type="subcellular location">
    <subcellularLocation>
        <location evidence="8 10">Cytoplasm</location>
    </subcellularLocation>
</comment>
<keyword evidence="7 8" id="KW-0067">ATP-binding</keyword>
<keyword evidence="5 8" id="KW-0418">Kinase</keyword>
<dbReference type="GO" id="GO:0005737">
    <property type="term" value="C:cytoplasm"/>
    <property type="evidence" value="ECO:0007669"/>
    <property type="project" value="UniProtKB-SubCell"/>
</dbReference>
<dbReference type="FunFam" id="3.40.50.300:FF:000106">
    <property type="entry name" value="Adenylate kinase mitochondrial"/>
    <property type="match status" value="1"/>
</dbReference>
<feature type="binding site" evidence="8">
    <location>
        <position position="130"/>
    </location>
    <ligand>
        <name>Zn(2+)</name>
        <dbReference type="ChEBI" id="CHEBI:29105"/>
        <note>structural</note>
    </ligand>
</feature>
<keyword evidence="3 8" id="KW-0545">Nucleotide biosynthesis</keyword>
<comment type="function">
    <text evidence="8">Catalyzes the reversible transfer of the terminal phosphate group between ATP and AMP. Plays an important role in cellular energy homeostasis and in adenine nucleotide metabolism.</text>
</comment>
<evidence type="ECO:0000259" key="11">
    <source>
        <dbReference type="Pfam" id="PF05191"/>
    </source>
</evidence>
<dbReference type="UniPathway" id="UPA00588">
    <property type="reaction ID" value="UER00649"/>
</dbReference>
<dbReference type="CDD" id="cd01428">
    <property type="entry name" value="ADK"/>
    <property type="match status" value="1"/>
</dbReference>
<evidence type="ECO:0000256" key="8">
    <source>
        <dbReference type="HAMAP-Rule" id="MF_00235"/>
    </source>
</evidence>
<feature type="region of interest" description="LID" evidence="8">
    <location>
        <begin position="123"/>
        <end position="160"/>
    </location>
</feature>
<dbReference type="Pfam" id="PF00406">
    <property type="entry name" value="ADK"/>
    <property type="match status" value="1"/>
</dbReference>
<feature type="binding site" evidence="8">
    <location>
        <position position="92"/>
    </location>
    <ligand>
        <name>AMP</name>
        <dbReference type="ChEBI" id="CHEBI:456215"/>
    </ligand>
</feature>
<feature type="binding site" evidence="8">
    <location>
        <position position="196"/>
    </location>
    <ligand>
        <name>ATP</name>
        <dbReference type="ChEBI" id="CHEBI:30616"/>
    </ligand>
</feature>
<comment type="subunit">
    <text evidence="8 10">Monomer.</text>
</comment>
<dbReference type="HAMAP" id="MF_00235">
    <property type="entry name" value="Adenylate_kinase_Adk"/>
    <property type="match status" value="1"/>
</dbReference>
<evidence type="ECO:0000256" key="9">
    <source>
        <dbReference type="RuleBase" id="RU003330"/>
    </source>
</evidence>
<dbReference type="SUPFAM" id="SSF52540">
    <property type="entry name" value="P-loop containing nucleoside triphosphate hydrolases"/>
    <property type="match status" value="1"/>
</dbReference>
<evidence type="ECO:0000313" key="12">
    <source>
        <dbReference type="EMBL" id="SMC28684.1"/>
    </source>
</evidence>
<dbReference type="OrthoDB" id="9805030at2"/>
<keyword evidence="1 8" id="KW-0808">Transferase</keyword>
<comment type="domain">
    <text evidence="8">Consists of three domains, a large central CORE domain and two small peripheral domains, NMPbind and LID, which undergo movements during catalysis. The LID domain closes over the site of phosphoryl transfer upon ATP binding. Assembling and dissambling the active center during each catalytic cycle provides an effective means to prevent ATP hydrolysis. Some bacteria have evolved a zinc-coordinating structure that stabilizes the LID domain.</text>
</comment>
<feature type="binding site" evidence="8">
    <location>
        <begin position="133"/>
        <end position="134"/>
    </location>
    <ligand>
        <name>ATP</name>
        <dbReference type="ChEBI" id="CHEBI:30616"/>
    </ligand>
</feature>
<dbReference type="InterPro" id="IPR033690">
    <property type="entry name" value="Adenylat_kinase_CS"/>
</dbReference>
<feature type="binding site" evidence="8">
    <location>
        <begin position="57"/>
        <end position="59"/>
    </location>
    <ligand>
        <name>AMP</name>
        <dbReference type="ChEBI" id="CHEBI:456215"/>
    </ligand>
</feature>
<dbReference type="InterPro" id="IPR027417">
    <property type="entry name" value="P-loop_NTPase"/>
</dbReference>
<keyword evidence="2 8" id="KW-0479">Metal-binding</keyword>
<comment type="pathway">
    <text evidence="8">Purine metabolism; AMP biosynthesis via salvage pathway; AMP from ADP: step 1/1.</text>
</comment>
<evidence type="ECO:0000256" key="5">
    <source>
        <dbReference type="ARBA" id="ARBA00022777"/>
    </source>
</evidence>
<feature type="region of interest" description="NMP" evidence="8">
    <location>
        <begin position="30"/>
        <end position="59"/>
    </location>
</feature>
<evidence type="ECO:0000256" key="7">
    <source>
        <dbReference type="ARBA" id="ARBA00022840"/>
    </source>
</evidence>
<feature type="binding site" evidence="8">
    <location>
        <begin position="85"/>
        <end position="88"/>
    </location>
    <ligand>
        <name>AMP</name>
        <dbReference type="ChEBI" id="CHEBI:456215"/>
    </ligand>
</feature>
<comment type="catalytic activity">
    <reaction evidence="8 10">
        <text>AMP + ATP = 2 ADP</text>
        <dbReference type="Rhea" id="RHEA:12973"/>
        <dbReference type="ChEBI" id="CHEBI:30616"/>
        <dbReference type="ChEBI" id="CHEBI:456215"/>
        <dbReference type="ChEBI" id="CHEBI:456216"/>
        <dbReference type="EC" id="2.7.4.3"/>
    </reaction>
</comment>
<protein>
    <recommendedName>
        <fullName evidence="8 10">Adenylate kinase</fullName>
        <shortName evidence="8">AK</shortName>
        <ecNumber evidence="8 10">2.7.4.3</ecNumber>
    </recommendedName>
    <alternativeName>
        <fullName evidence="8">ATP-AMP transphosphorylase</fullName>
    </alternativeName>
    <alternativeName>
        <fullName evidence="8">ATP:AMP phosphotransferase</fullName>
    </alternativeName>
    <alternativeName>
        <fullName evidence="8">Adenylate monophosphate kinase</fullName>
    </alternativeName>
</protein>
<evidence type="ECO:0000313" key="13">
    <source>
        <dbReference type="Proteomes" id="UP000192468"/>
    </source>
</evidence>
<dbReference type="NCBIfam" id="TIGR01351">
    <property type="entry name" value="adk"/>
    <property type="match status" value="1"/>
</dbReference>
<keyword evidence="4 8" id="KW-0547">Nucleotide-binding</keyword>
<keyword evidence="6 8" id="KW-0862">Zinc</keyword>
<dbReference type="Proteomes" id="UP000192468">
    <property type="component" value="Unassembled WGS sequence"/>
</dbReference>
<reference evidence="12 13" key="1">
    <citation type="submission" date="2017-04" db="EMBL/GenBank/DDBJ databases">
        <authorList>
            <person name="Afonso C.L."/>
            <person name="Miller P.J."/>
            <person name="Scott M.A."/>
            <person name="Spackman E."/>
            <person name="Goraichik I."/>
            <person name="Dimitrov K.M."/>
            <person name="Suarez D.L."/>
            <person name="Swayne D.E."/>
        </authorList>
    </citation>
    <scope>NUCLEOTIDE SEQUENCE [LARGE SCALE GENOMIC DNA]</scope>
    <source>
        <strain evidence="12 13">DSM 12555</strain>
    </source>
</reference>
<dbReference type="InterPro" id="IPR007862">
    <property type="entry name" value="Adenylate_kinase_lid-dom"/>
</dbReference>
<feature type="binding site" evidence="8">
    <location>
        <position position="36"/>
    </location>
    <ligand>
        <name>AMP</name>
        <dbReference type="ChEBI" id="CHEBI:456215"/>
    </ligand>
</feature>
<feature type="binding site" evidence="8">
    <location>
        <position position="150"/>
    </location>
    <ligand>
        <name>Zn(2+)</name>
        <dbReference type="ChEBI" id="CHEBI:29105"/>
        <note>structural</note>
    </ligand>
</feature>
<dbReference type="NCBIfam" id="NF011100">
    <property type="entry name" value="PRK14527.1"/>
    <property type="match status" value="1"/>
</dbReference>
<dbReference type="Pfam" id="PF05191">
    <property type="entry name" value="ADK_lid"/>
    <property type="match status" value="1"/>
</dbReference>
<feature type="binding site" evidence="8">
    <location>
        <position position="127"/>
    </location>
    <ligand>
        <name>Zn(2+)</name>
        <dbReference type="ChEBI" id="CHEBI:29105"/>
        <note>structural</note>
    </ligand>
</feature>
<sequence length="212" mass="23791">MKIVLLGPPGAGKGTQAKQISNDYNIPHISTGDMFRKNISEKTELGIKAKGYMDKGLLVPDELTIDIVKDRLSNEDCKNGFLLDGFPRTVKQAEALDSFLTEPIDTALLIEVPRDNILERMTGRRVCPKCGASYHIKFNPSKIEMKCDVCGSELIQRKDDSVETVAERLDVYYKQTEPLVEYYKSKNVLCTVDGTKDINIVFEDIKDVLGRN</sequence>